<dbReference type="GO" id="GO:0016818">
    <property type="term" value="F:hydrolase activity, acting on acid anhydrides, in phosphorus-containing anhydrides"/>
    <property type="evidence" value="ECO:0007669"/>
    <property type="project" value="InterPro"/>
</dbReference>
<gene>
    <name evidence="15" type="ORF">DUPY_19740</name>
</gene>
<keyword evidence="6 15" id="KW-0347">Helicase</keyword>
<evidence type="ECO:0000256" key="3">
    <source>
        <dbReference type="ARBA" id="ARBA00022741"/>
    </source>
</evidence>
<dbReference type="GO" id="GO:0051539">
    <property type="term" value="F:4 iron, 4 sulfur cluster binding"/>
    <property type="evidence" value="ECO:0007669"/>
    <property type="project" value="UniProtKB-KW"/>
</dbReference>
<dbReference type="PANTHER" id="PTHR11472">
    <property type="entry name" value="DNA REPAIR DEAD HELICASE RAD3/XP-D SUBFAMILY MEMBER"/>
    <property type="match status" value="1"/>
</dbReference>
<keyword evidence="2" id="KW-0479">Metal-binding</keyword>
<reference evidence="16" key="1">
    <citation type="journal article" date="2016" name="Front. Microbiol.">
        <title>Molecular Keys to the Janthinobacterium and Duganella spp. Interaction with the Plant Pathogen Fusarium graminearum.</title>
        <authorList>
            <person name="Haack F.S."/>
            <person name="Poehlein A."/>
            <person name="Kroger C."/>
            <person name="Voigt C.A."/>
            <person name="Piepenbring M."/>
            <person name="Bode H.B."/>
            <person name="Daniel R."/>
            <person name="Schafer W."/>
            <person name="Streit W.R."/>
        </authorList>
    </citation>
    <scope>NUCLEOTIDE SEQUENCE [LARGE SCALE GENOMIC DNA]</scope>
    <source>
        <strain evidence="16">T54</strain>
    </source>
</reference>
<evidence type="ECO:0000256" key="12">
    <source>
        <dbReference type="ARBA" id="ARBA00023235"/>
    </source>
</evidence>
<name>A0A1E7WSD0_9BURK</name>
<keyword evidence="8" id="KW-0408">Iron</keyword>
<dbReference type="InterPro" id="IPR011604">
    <property type="entry name" value="PDDEXK-like_dom_sf"/>
</dbReference>
<dbReference type="PROSITE" id="PS51193">
    <property type="entry name" value="HELICASE_ATP_BIND_2"/>
    <property type="match status" value="1"/>
</dbReference>
<dbReference type="InterPro" id="IPR014013">
    <property type="entry name" value="Helic_SF1/SF2_ATP-bd_DinG/Rad3"/>
</dbReference>
<dbReference type="Gene3D" id="1.10.275.30">
    <property type="match status" value="1"/>
</dbReference>
<protein>
    <submittedName>
        <fullName evidence="15">ATP-dependent DNA helicase DinG</fullName>
    </submittedName>
</protein>
<evidence type="ECO:0000313" key="15">
    <source>
        <dbReference type="EMBL" id="OFA02489.1"/>
    </source>
</evidence>
<evidence type="ECO:0000256" key="11">
    <source>
        <dbReference type="ARBA" id="ARBA00023204"/>
    </source>
</evidence>
<dbReference type="SUPFAM" id="SSF52540">
    <property type="entry name" value="P-loop containing nucleoside triphosphate hydrolases"/>
    <property type="match status" value="1"/>
</dbReference>
<evidence type="ECO:0000313" key="16">
    <source>
        <dbReference type="Proteomes" id="UP000175989"/>
    </source>
</evidence>
<evidence type="ECO:0000256" key="4">
    <source>
        <dbReference type="ARBA" id="ARBA00022763"/>
    </source>
</evidence>
<dbReference type="Gene3D" id="3.40.50.300">
    <property type="entry name" value="P-loop containing nucleotide triphosphate hydrolases"/>
    <property type="match status" value="2"/>
</dbReference>
<dbReference type="InterPro" id="IPR045028">
    <property type="entry name" value="DinG/Rad3-like"/>
</dbReference>
<evidence type="ECO:0000256" key="1">
    <source>
        <dbReference type="ARBA" id="ARBA00022485"/>
    </source>
</evidence>
<evidence type="ECO:0000256" key="7">
    <source>
        <dbReference type="ARBA" id="ARBA00022840"/>
    </source>
</evidence>
<keyword evidence="11" id="KW-0234">DNA repair</keyword>
<dbReference type="PATRIC" id="fig|762836.4.peg.2050"/>
<dbReference type="RefSeq" id="WP_070247674.1">
    <property type="nucleotide sequence ID" value="NZ_LROM01000076.1"/>
</dbReference>
<dbReference type="GO" id="GO:0003677">
    <property type="term" value="F:DNA binding"/>
    <property type="evidence" value="ECO:0007669"/>
    <property type="project" value="UniProtKB-KW"/>
</dbReference>
<dbReference type="PANTHER" id="PTHR11472:SF34">
    <property type="entry name" value="REGULATOR OF TELOMERE ELONGATION HELICASE 1"/>
    <property type="match status" value="1"/>
</dbReference>
<dbReference type="GO" id="GO:0003678">
    <property type="term" value="F:DNA helicase activity"/>
    <property type="evidence" value="ECO:0007669"/>
    <property type="project" value="InterPro"/>
</dbReference>
<evidence type="ECO:0000256" key="5">
    <source>
        <dbReference type="ARBA" id="ARBA00022801"/>
    </source>
</evidence>
<evidence type="ECO:0000256" key="9">
    <source>
        <dbReference type="ARBA" id="ARBA00023014"/>
    </source>
</evidence>
<proteinExistence type="inferred from homology"/>
<dbReference type="InterPro" id="IPR010614">
    <property type="entry name" value="RAD3-like_helicase_DEAD"/>
</dbReference>
<keyword evidence="16" id="KW-1185">Reference proteome</keyword>
<keyword evidence="12" id="KW-0413">Isomerase</keyword>
<keyword evidence="4" id="KW-0227">DNA damage</keyword>
<dbReference type="InterPro" id="IPR027417">
    <property type="entry name" value="P-loop_NTPase"/>
</dbReference>
<dbReference type="PROSITE" id="PS50007">
    <property type="entry name" value="PIPLC_X_DOMAIN"/>
    <property type="match status" value="1"/>
</dbReference>
<accession>A0A1E7WSD0</accession>
<dbReference type="SMART" id="SM00488">
    <property type="entry name" value="DEXDc2"/>
    <property type="match status" value="1"/>
</dbReference>
<dbReference type="Gene3D" id="3.90.320.10">
    <property type="match status" value="1"/>
</dbReference>
<keyword evidence="1" id="KW-0004">4Fe-4S</keyword>
<dbReference type="GO" id="GO:0006281">
    <property type="term" value="P:DNA repair"/>
    <property type="evidence" value="ECO:0007669"/>
    <property type="project" value="UniProtKB-KW"/>
</dbReference>
<keyword evidence="3" id="KW-0547">Nucleotide-binding</keyword>
<evidence type="ECO:0000256" key="10">
    <source>
        <dbReference type="ARBA" id="ARBA00023125"/>
    </source>
</evidence>
<sequence>METAGTYTIAVRALCEFTAKEGDLDLRFTPSPTAQEGIAGHAVVAARRADGYETEIALSGDFGPLHVRGRADGYDPRTNRLEEVKTYRGDLTRMAANQRQLHWAQVKIYGYLFCSNRGLNTIKLALVYFDIASQKETRLQEEFSALDLQEYFQQQCGRFLDWARQELAHRAARDEQLKAMQFPHPDFRPGQRQLAEAMYKASNRRVCLLAQAPTGIGKTVGSLFPMLKGACAHGVDKVFFLAAKTSGRQMALDAVDVIRHGAPLLPLRTLELASKSTACVNPDKACHGDSCPLAKGFYDRLPAARQSALDITRPPADGSAFLSLDRETLRAVALAHDVCPYYLGTELARWCDVVIGDYNYYFDLSAMLHSLTVLNDWKVSVLVDEAHNMVSRARKMYSAELEHASLRLLRKTAPPELKKPLDRVHKLWNQLEKEQDIDYKSYATLPEKFMIALQTTAAAISDYMAEHPTHHDPELQEFYFGALLFGRLGESFGDHALFDIEKAEGARASHADSLLCIRNIVPAPFLKPRFDSTHTTALFSATLSPWNYFGDMLGMPESTAWVDVESPFVAEQLSVQVASHISTRYQHRQRSLQPIAALIGEQYLRQPGNYLAFFSSFDYMTKAADKFQQLHPDVPTWRQSRRMDEAERAQFLARFTLESRGIGFAVLGGSFGEGVDLPGARLIGAFVATLGLPQINPVNEQIRLRMDAIFGAGYDYTYTYPGMQKVVQAAGRVIRTQSDQGTVFLIDDRFGRPEIQALMPAWWRIDTAAVPVMPTMPTMPTIPA</sequence>
<feature type="domain" description="Helicase ATP-binding" evidence="14">
    <location>
        <begin position="177"/>
        <end position="438"/>
    </location>
</feature>
<dbReference type="Proteomes" id="UP000175989">
    <property type="component" value="Unassembled WGS sequence"/>
</dbReference>
<evidence type="ECO:0000256" key="13">
    <source>
        <dbReference type="ARBA" id="ARBA00038058"/>
    </source>
</evidence>
<keyword evidence="9" id="KW-0411">Iron-sulfur</keyword>
<comment type="caution">
    <text evidence="15">The sequence shown here is derived from an EMBL/GenBank/DDBJ whole genome shotgun (WGS) entry which is preliminary data.</text>
</comment>
<dbReference type="GO" id="GO:0046872">
    <property type="term" value="F:metal ion binding"/>
    <property type="evidence" value="ECO:0007669"/>
    <property type="project" value="UniProtKB-KW"/>
</dbReference>
<evidence type="ECO:0000259" key="14">
    <source>
        <dbReference type="PROSITE" id="PS51193"/>
    </source>
</evidence>
<dbReference type="EMBL" id="LROM01000076">
    <property type="protein sequence ID" value="OFA02489.1"/>
    <property type="molecule type" value="Genomic_DNA"/>
</dbReference>
<keyword evidence="5" id="KW-0378">Hydrolase</keyword>
<dbReference type="AlphaFoldDB" id="A0A1E7WSD0"/>
<dbReference type="OrthoDB" id="9765586at2"/>
<dbReference type="SMART" id="SM00491">
    <property type="entry name" value="HELICc2"/>
    <property type="match status" value="1"/>
</dbReference>
<evidence type="ECO:0000256" key="6">
    <source>
        <dbReference type="ARBA" id="ARBA00022806"/>
    </source>
</evidence>
<dbReference type="InterPro" id="IPR006554">
    <property type="entry name" value="Helicase-like_DEXD_c2"/>
</dbReference>
<dbReference type="Pfam" id="PF13307">
    <property type="entry name" value="Helicase_C_2"/>
    <property type="match status" value="1"/>
</dbReference>
<keyword evidence="10" id="KW-0238">DNA-binding</keyword>
<comment type="similarity">
    <text evidence="13">Belongs to the helicase family. DinG subfamily.</text>
</comment>
<dbReference type="InterPro" id="IPR006555">
    <property type="entry name" value="ATP-dep_Helicase_C"/>
</dbReference>
<organism evidence="15 16">
    <name type="scientific">Duganella phyllosphaerae</name>
    <dbReference type="NCBI Taxonomy" id="762836"/>
    <lineage>
        <taxon>Bacteria</taxon>
        <taxon>Pseudomonadati</taxon>
        <taxon>Pseudomonadota</taxon>
        <taxon>Betaproteobacteria</taxon>
        <taxon>Burkholderiales</taxon>
        <taxon>Oxalobacteraceae</taxon>
        <taxon>Telluria group</taxon>
        <taxon>Duganella</taxon>
    </lineage>
</organism>
<evidence type="ECO:0000256" key="2">
    <source>
        <dbReference type="ARBA" id="ARBA00022723"/>
    </source>
</evidence>
<dbReference type="GO" id="GO:0005524">
    <property type="term" value="F:ATP binding"/>
    <property type="evidence" value="ECO:0007669"/>
    <property type="project" value="UniProtKB-KW"/>
</dbReference>
<dbReference type="Pfam" id="PF06733">
    <property type="entry name" value="DEAD_2"/>
    <property type="match status" value="1"/>
</dbReference>
<keyword evidence="7" id="KW-0067">ATP-binding</keyword>
<evidence type="ECO:0000256" key="8">
    <source>
        <dbReference type="ARBA" id="ARBA00023004"/>
    </source>
</evidence>